<feature type="region of interest" description="Disordered" evidence="1">
    <location>
        <begin position="308"/>
        <end position="336"/>
    </location>
</feature>
<dbReference type="eggNOG" id="ENOG502SPSK">
    <property type="taxonomic scope" value="Eukaryota"/>
</dbReference>
<protein>
    <submittedName>
        <fullName evidence="2">Uncharacterized protein</fullName>
    </submittedName>
</protein>
<dbReference type="GeneID" id="17265425"/>
<organism evidence="2 3">
    <name type="scientific">Emiliania huxleyi (strain CCMP1516)</name>
    <dbReference type="NCBI Taxonomy" id="280463"/>
    <lineage>
        <taxon>Eukaryota</taxon>
        <taxon>Haptista</taxon>
        <taxon>Haptophyta</taxon>
        <taxon>Prymnesiophyceae</taxon>
        <taxon>Isochrysidales</taxon>
        <taxon>Noelaerhabdaceae</taxon>
        <taxon>Emiliania</taxon>
    </lineage>
</organism>
<accession>A0A0D3J8P3</accession>
<evidence type="ECO:0000256" key="1">
    <source>
        <dbReference type="SAM" id="MobiDB-lite"/>
    </source>
</evidence>
<sequence length="336" mass="38587">MRFYRNMSVFNVSGVVQQRAAHDYDRPLDVVSDRRKRKAEPAEAPPVGFFWRLRADLRSSLVTMARRRLPDALKEGRAEVLSHDQEKLLRREEAVQRQLNAAVERYAAALELFDQWRAQGVKTAAELERALGGKSEPEQLAELRRQIEMRTAAPPQLRVRSIKTLGTADADVLRLEQQSIFNVSNLLPKAKAARERREAAGISDSVEVRQDREAPPFDTRLVGKWLEVCWPYKEEGRTVKIWAAGRVKRVADGLTDKRSPRARKILPAGMLLWAWDADPEYDEPAGERWIAFLPEKWNRPVSYGWRLDPRELGATGPPRTPLIEEEEEEEAPRARR</sequence>
<evidence type="ECO:0000313" key="2">
    <source>
        <dbReference type="EnsemblProtists" id="EOD19878"/>
    </source>
</evidence>
<evidence type="ECO:0000313" key="3">
    <source>
        <dbReference type="Proteomes" id="UP000013827"/>
    </source>
</evidence>
<dbReference type="KEGG" id="ehx:EMIHUDRAFT_255562"/>
<name>A0A0D3J8P3_EMIH1</name>
<reference evidence="2" key="2">
    <citation type="submission" date="2024-10" db="UniProtKB">
        <authorList>
            <consortium name="EnsemblProtists"/>
        </authorList>
    </citation>
    <scope>IDENTIFICATION</scope>
</reference>
<dbReference type="PaxDb" id="2903-EOD19878"/>
<dbReference type="EnsemblProtists" id="EOD19878">
    <property type="protein sequence ID" value="EOD19878"/>
    <property type="gene ID" value="EMIHUDRAFT_255562"/>
</dbReference>
<proteinExistence type="predicted"/>
<dbReference type="HOGENOM" id="CLU_861753_0_0_1"/>
<reference evidence="3" key="1">
    <citation type="journal article" date="2013" name="Nature">
        <title>Pan genome of the phytoplankton Emiliania underpins its global distribution.</title>
        <authorList>
            <person name="Read B.A."/>
            <person name="Kegel J."/>
            <person name="Klute M.J."/>
            <person name="Kuo A."/>
            <person name="Lefebvre S.C."/>
            <person name="Maumus F."/>
            <person name="Mayer C."/>
            <person name="Miller J."/>
            <person name="Monier A."/>
            <person name="Salamov A."/>
            <person name="Young J."/>
            <person name="Aguilar M."/>
            <person name="Claverie J.M."/>
            <person name="Frickenhaus S."/>
            <person name="Gonzalez K."/>
            <person name="Herman E.K."/>
            <person name="Lin Y.C."/>
            <person name="Napier J."/>
            <person name="Ogata H."/>
            <person name="Sarno A.F."/>
            <person name="Shmutz J."/>
            <person name="Schroeder D."/>
            <person name="de Vargas C."/>
            <person name="Verret F."/>
            <person name="von Dassow P."/>
            <person name="Valentin K."/>
            <person name="Van de Peer Y."/>
            <person name="Wheeler G."/>
            <person name="Dacks J.B."/>
            <person name="Delwiche C.F."/>
            <person name="Dyhrman S.T."/>
            <person name="Glockner G."/>
            <person name="John U."/>
            <person name="Richards T."/>
            <person name="Worden A.Z."/>
            <person name="Zhang X."/>
            <person name="Grigoriev I.V."/>
            <person name="Allen A.E."/>
            <person name="Bidle K."/>
            <person name="Borodovsky M."/>
            <person name="Bowler C."/>
            <person name="Brownlee C."/>
            <person name="Cock J.M."/>
            <person name="Elias M."/>
            <person name="Gladyshev V.N."/>
            <person name="Groth M."/>
            <person name="Guda C."/>
            <person name="Hadaegh A."/>
            <person name="Iglesias-Rodriguez M.D."/>
            <person name="Jenkins J."/>
            <person name="Jones B.M."/>
            <person name="Lawson T."/>
            <person name="Leese F."/>
            <person name="Lindquist E."/>
            <person name="Lobanov A."/>
            <person name="Lomsadze A."/>
            <person name="Malik S.B."/>
            <person name="Marsh M.E."/>
            <person name="Mackinder L."/>
            <person name="Mock T."/>
            <person name="Mueller-Roeber B."/>
            <person name="Pagarete A."/>
            <person name="Parker M."/>
            <person name="Probert I."/>
            <person name="Quesneville H."/>
            <person name="Raines C."/>
            <person name="Rensing S.A."/>
            <person name="Riano-Pachon D.M."/>
            <person name="Richier S."/>
            <person name="Rokitta S."/>
            <person name="Shiraiwa Y."/>
            <person name="Soanes D.M."/>
            <person name="van der Giezen M."/>
            <person name="Wahlund T.M."/>
            <person name="Williams B."/>
            <person name="Wilson W."/>
            <person name="Wolfe G."/>
            <person name="Wurch L.L."/>
        </authorList>
    </citation>
    <scope>NUCLEOTIDE SEQUENCE</scope>
</reference>
<keyword evidence="3" id="KW-1185">Reference proteome</keyword>
<dbReference type="AlphaFoldDB" id="A0A0D3J8P3"/>
<dbReference type="RefSeq" id="XP_005772307.1">
    <property type="nucleotide sequence ID" value="XM_005772250.1"/>
</dbReference>
<dbReference type="Proteomes" id="UP000013827">
    <property type="component" value="Unassembled WGS sequence"/>
</dbReference>